<dbReference type="EMBL" id="BMYX01000001">
    <property type="protein sequence ID" value="GGY05246.1"/>
    <property type="molecule type" value="Genomic_DNA"/>
</dbReference>
<evidence type="ECO:0000313" key="2">
    <source>
        <dbReference type="Proteomes" id="UP000645257"/>
    </source>
</evidence>
<protein>
    <submittedName>
        <fullName evidence="1">Uncharacterized protein</fullName>
    </submittedName>
</protein>
<gene>
    <name evidence="1" type="ORF">GCM10011289_04780</name>
</gene>
<sequence>MRLTRASSFVPDSGAVNAANKALSRHAVVCHWPGRRKPFGLVPVSHAGHTALKAVHAEGKQDTHRTYLNVFPVKPRWRFIALIKRLQLDPAMNSYRKDKYAMISRRTQEKLNAGLQPPRPNQKYYADAKRWGSSAEKCYLPFTGTARRANGLQVNLFGLNETLMMKAWERHASDPDAHYRALSPTRNCAGLVLTVLDAAGAGRYLPLPRIRLYAEPDQVGAYVHALQRELARLGASAERLIARRADTSLPARPVSAERNAELWKDGHSLHNRSEDEISALALKWVRRLTAPGMVPSRAELDLLAALHDAMAARPVPGELIAGLADRFQAVKSQ</sequence>
<dbReference type="Proteomes" id="UP000645257">
    <property type="component" value="Unassembled WGS sequence"/>
</dbReference>
<keyword evidence="2" id="KW-1185">Reference proteome</keyword>
<reference evidence="1" key="1">
    <citation type="journal article" date="2014" name="Int. J. Syst. Evol. Microbiol.">
        <title>Complete genome sequence of Corynebacterium casei LMG S-19264T (=DSM 44701T), isolated from a smear-ripened cheese.</title>
        <authorList>
            <consortium name="US DOE Joint Genome Institute (JGI-PGF)"/>
            <person name="Walter F."/>
            <person name="Albersmeier A."/>
            <person name="Kalinowski J."/>
            <person name="Ruckert C."/>
        </authorList>
    </citation>
    <scope>NUCLEOTIDE SEQUENCE</scope>
    <source>
        <strain evidence="1">KCTC 32182</strain>
    </source>
</reference>
<dbReference type="AlphaFoldDB" id="A0A918NYE2"/>
<reference evidence="1" key="2">
    <citation type="submission" date="2020-09" db="EMBL/GenBank/DDBJ databases">
        <authorList>
            <person name="Sun Q."/>
            <person name="Kim S."/>
        </authorList>
    </citation>
    <scope>NUCLEOTIDE SEQUENCE</scope>
    <source>
        <strain evidence="1">KCTC 32182</strain>
    </source>
</reference>
<proteinExistence type="predicted"/>
<name>A0A918NYE2_9NEIS</name>
<organism evidence="1 2">
    <name type="scientific">Paludibacterium paludis</name>
    <dbReference type="NCBI Taxonomy" id="1225769"/>
    <lineage>
        <taxon>Bacteria</taxon>
        <taxon>Pseudomonadati</taxon>
        <taxon>Pseudomonadota</taxon>
        <taxon>Betaproteobacteria</taxon>
        <taxon>Neisseriales</taxon>
        <taxon>Chromobacteriaceae</taxon>
        <taxon>Paludibacterium</taxon>
    </lineage>
</organism>
<evidence type="ECO:0000313" key="1">
    <source>
        <dbReference type="EMBL" id="GGY05246.1"/>
    </source>
</evidence>
<accession>A0A918NYE2</accession>
<comment type="caution">
    <text evidence="1">The sequence shown here is derived from an EMBL/GenBank/DDBJ whole genome shotgun (WGS) entry which is preliminary data.</text>
</comment>